<dbReference type="SMART" id="SM00967">
    <property type="entry name" value="SpoU_sub_bind"/>
    <property type="match status" value="1"/>
</dbReference>
<dbReference type="Pfam" id="PF00588">
    <property type="entry name" value="SpoU_methylase"/>
    <property type="match status" value="1"/>
</dbReference>
<gene>
    <name evidence="4" type="ORF">HG66A1_32720</name>
</gene>
<dbReference type="PANTHER" id="PTHR46429:SF1">
    <property type="entry name" value="23S RRNA (GUANOSINE-2'-O-)-METHYLTRANSFERASE RLMB"/>
    <property type="match status" value="1"/>
</dbReference>
<evidence type="ECO:0000259" key="3">
    <source>
        <dbReference type="SMART" id="SM00967"/>
    </source>
</evidence>
<dbReference type="EMBL" id="CP036266">
    <property type="protein sequence ID" value="QDT21471.1"/>
    <property type="molecule type" value="Genomic_DNA"/>
</dbReference>
<dbReference type="InterPro" id="IPR029026">
    <property type="entry name" value="tRNA_m1G_MTases_N"/>
</dbReference>
<evidence type="ECO:0000256" key="2">
    <source>
        <dbReference type="ARBA" id="ARBA00022679"/>
    </source>
</evidence>
<sequence length="261" mass="28720">MVGKHSKVKKNKPLLGNHQKCWIWGRNAVRETLSAGFWTIWELFLSDRLPAEELEELEACATKHSVPVVITSDKTLTQKCRAGDHQGMIAKMAPFPYADPEQIRQQTTGTPLYLILDRVQDPYNFGAIIRSAEILGTDAIFLGEQEQCDVTSLVCRTSAGAVNHVPLAQVPNLVAFCQQLKSEKINVLGTAMQAEETLVDYSFTHPTALIVGNEGTGLHPDLLAACSHLIRIPQQGQTESLNVAVSAGILLYEASRQRGFQ</sequence>
<dbReference type="InterPro" id="IPR013123">
    <property type="entry name" value="SpoU_subst-bd"/>
</dbReference>
<dbReference type="SUPFAM" id="SSF55315">
    <property type="entry name" value="L30e-like"/>
    <property type="match status" value="1"/>
</dbReference>
<dbReference type="OrthoDB" id="9794400at2"/>
<name>A0A517PQ21_9PLAN</name>
<evidence type="ECO:0000256" key="1">
    <source>
        <dbReference type="ARBA" id="ARBA00022603"/>
    </source>
</evidence>
<dbReference type="PANTHER" id="PTHR46429">
    <property type="entry name" value="23S RRNA (GUANOSINE-2'-O-)-METHYLTRANSFERASE RLMB"/>
    <property type="match status" value="1"/>
</dbReference>
<dbReference type="EC" id="2.1.1.-" evidence="4"/>
<dbReference type="InterPro" id="IPR029064">
    <property type="entry name" value="Ribosomal_eL30-like_sf"/>
</dbReference>
<evidence type="ECO:0000313" key="5">
    <source>
        <dbReference type="Proteomes" id="UP000320421"/>
    </source>
</evidence>
<protein>
    <submittedName>
        <fullName evidence="4">TrmH family tRNA/rRNA methyltransferase</fullName>
        <ecNumber evidence="4">2.1.1.-</ecNumber>
    </submittedName>
</protein>
<keyword evidence="5" id="KW-1185">Reference proteome</keyword>
<proteinExistence type="predicted"/>
<reference evidence="4 5" key="1">
    <citation type="submission" date="2019-02" db="EMBL/GenBank/DDBJ databases">
        <title>Deep-cultivation of Planctomycetes and their phenomic and genomic characterization uncovers novel biology.</title>
        <authorList>
            <person name="Wiegand S."/>
            <person name="Jogler M."/>
            <person name="Boedeker C."/>
            <person name="Pinto D."/>
            <person name="Vollmers J."/>
            <person name="Rivas-Marin E."/>
            <person name="Kohn T."/>
            <person name="Peeters S.H."/>
            <person name="Heuer A."/>
            <person name="Rast P."/>
            <person name="Oberbeckmann S."/>
            <person name="Bunk B."/>
            <person name="Jeske O."/>
            <person name="Meyerdierks A."/>
            <person name="Storesund J.E."/>
            <person name="Kallscheuer N."/>
            <person name="Luecker S."/>
            <person name="Lage O.M."/>
            <person name="Pohl T."/>
            <person name="Merkel B.J."/>
            <person name="Hornburger P."/>
            <person name="Mueller R.-W."/>
            <person name="Bruemmer F."/>
            <person name="Labrenz M."/>
            <person name="Spormann A.M."/>
            <person name="Op den Camp H."/>
            <person name="Overmann J."/>
            <person name="Amann R."/>
            <person name="Jetten M.S.M."/>
            <person name="Mascher T."/>
            <person name="Medema M.H."/>
            <person name="Devos D.P."/>
            <person name="Kaster A.-K."/>
            <person name="Ovreas L."/>
            <person name="Rohde M."/>
            <person name="Galperin M.Y."/>
            <person name="Jogler C."/>
        </authorList>
    </citation>
    <scope>NUCLEOTIDE SEQUENCE [LARGE SCALE GENOMIC DNA]</scope>
    <source>
        <strain evidence="4 5">HG66A1</strain>
    </source>
</reference>
<keyword evidence="2 4" id="KW-0808">Transferase</keyword>
<organism evidence="4 5">
    <name type="scientific">Gimesia chilikensis</name>
    <dbReference type="NCBI Taxonomy" id="2605989"/>
    <lineage>
        <taxon>Bacteria</taxon>
        <taxon>Pseudomonadati</taxon>
        <taxon>Planctomycetota</taxon>
        <taxon>Planctomycetia</taxon>
        <taxon>Planctomycetales</taxon>
        <taxon>Planctomycetaceae</taxon>
        <taxon>Gimesia</taxon>
    </lineage>
</organism>
<dbReference type="GO" id="GO:0032259">
    <property type="term" value="P:methylation"/>
    <property type="evidence" value="ECO:0007669"/>
    <property type="project" value="UniProtKB-KW"/>
</dbReference>
<dbReference type="Pfam" id="PF08032">
    <property type="entry name" value="SpoU_sub_bind"/>
    <property type="match status" value="1"/>
</dbReference>
<dbReference type="CDD" id="cd18103">
    <property type="entry name" value="SpoU-like_RlmB"/>
    <property type="match status" value="1"/>
</dbReference>
<accession>A0A517PQ21</accession>
<dbReference type="GO" id="GO:0006396">
    <property type="term" value="P:RNA processing"/>
    <property type="evidence" value="ECO:0007669"/>
    <property type="project" value="InterPro"/>
</dbReference>
<feature type="domain" description="RNA 2-O ribose methyltransferase substrate binding" evidence="3">
    <location>
        <begin position="22"/>
        <end position="98"/>
    </location>
</feature>
<dbReference type="GO" id="GO:0008173">
    <property type="term" value="F:RNA methyltransferase activity"/>
    <property type="evidence" value="ECO:0007669"/>
    <property type="project" value="InterPro"/>
</dbReference>
<keyword evidence="1 4" id="KW-0489">Methyltransferase</keyword>
<dbReference type="NCBIfam" id="TIGR00186">
    <property type="entry name" value="rRNA_methyl_3"/>
    <property type="match status" value="1"/>
</dbReference>
<dbReference type="GO" id="GO:0003723">
    <property type="term" value="F:RNA binding"/>
    <property type="evidence" value="ECO:0007669"/>
    <property type="project" value="InterPro"/>
</dbReference>
<evidence type="ECO:0000313" key="4">
    <source>
        <dbReference type="EMBL" id="QDT21471.1"/>
    </source>
</evidence>
<dbReference type="AlphaFoldDB" id="A0A517PQ21"/>
<dbReference type="InterPro" id="IPR001537">
    <property type="entry name" value="SpoU_MeTrfase"/>
</dbReference>
<dbReference type="RefSeq" id="WP_145185848.1">
    <property type="nucleotide sequence ID" value="NZ_CP036266.1"/>
</dbReference>
<dbReference type="InterPro" id="IPR004441">
    <property type="entry name" value="rRNA_MeTrfase_TrmH"/>
</dbReference>
<dbReference type="Gene3D" id="3.30.1330.30">
    <property type="match status" value="1"/>
</dbReference>
<dbReference type="InterPro" id="IPR029028">
    <property type="entry name" value="Alpha/beta_knot_MTases"/>
</dbReference>
<dbReference type="SUPFAM" id="SSF75217">
    <property type="entry name" value="alpha/beta knot"/>
    <property type="match status" value="1"/>
</dbReference>
<dbReference type="Gene3D" id="3.40.1280.10">
    <property type="match status" value="1"/>
</dbReference>
<dbReference type="GO" id="GO:0005829">
    <property type="term" value="C:cytosol"/>
    <property type="evidence" value="ECO:0007669"/>
    <property type="project" value="TreeGrafter"/>
</dbReference>
<dbReference type="Proteomes" id="UP000320421">
    <property type="component" value="Chromosome"/>
</dbReference>